<protein>
    <submittedName>
        <fullName evidence="3">Glycosyltransferase family 9 protein</fullName>
    </submittedName>
</protein>
<organism evidence="3 4">
    <name type="scientific">Labedella phragmitis</name>
    <dbReference type="NCBI Taxonomy" id="2498849"/>
    <lineage>
        <taxon>Bacteria</taxon>
        <taxon>Bacillati</taxon>
        <taxon>Actinomycetota</taxon>
        <taxon>Actinomycetes</taxon>
        <taxon>Micrococcales</taxon>
        <taxon>Microbacteriaceae</taxon>
        <taxon>Labedella</taxon>
    </lineage>
</organism>
<dbReference type="GO" id="GO:0008713">
    <property type="term" value="F:ADP-heptose-lipopolysaccharide heptosyltransferase activity"/>
    <property type="evidence" value="ECO:0007669"/>
    <property type="project" value="TreeGrafter"/>
</dbReference>
<dbReference type="OrthoDB" id="9807356at2"/>
<dbReference type="InterPro" id="IPR002201">
    <property type="entry name" value="Glyco_trans_9"/>
</dbReference>
<proteinExistence type="predicted"/>
<dbReference type="CDD" id="cd03789">
    <property type="entry name" value="GT9_LPS_heptosyltransferase"/>
    <property type="match status" value="1"/>
</dbReference>
<sequence>MTLLGSDPDRPTLLALRAIKLGDLLVAVPALHALRREFPEHRIVLATTGWLEPIVGLVGAVDEVLPTPGLSQPLRVEPGVVDVAVNLHGRGPESGGLLAAIEPRRLIAHRPDDADGPEWVDGVLERYRWTRLLVEHGIPADPEEVGIDVPAIPPRVRGATVVHVGAFYGARHWPADRFAEVASRLRAAGHRLVLTGGDVERERAMDIATRAGLDPDDVLAGRLDLVEFAAVVAAARLVVTVDTGAAHLASAYGIPSVVIFGPAPPEEWGPPESGPHIVLTDASVRRGDVFSAEPDPALLAVTVDDVIAAVETLPVR</sequence>
<dbReference type="PANTHER" id="PTHR30160:SF1">
    <property type="entry name" value="LIPOPOLYSACCHARIDE 1,2-N-ACETYLGLUCOSAMINETRANSFERASE-RELATED"/>
    <property type="match status" value="1"/>
</dbReference>
<dbReference type="Proteomes" id="UP000288547">
    <property type="component" value="Unassembled WGS sequence"/>
</dbReference>
<dbReference type="Gene3D" id="3.40.50.2000">
    <property type="entry name" value="Glycogen Phosphorylase B"/>
    <property type="match status" value="2"/>
</dbReference>
<dbReference type="InterPro" id="IPR051199">
    <property type="entry name" value="LPS_LOS_Heptosyltrfase"/>
</dbReference>
<evidence type="ECO:0000256" key="2">
    <source>
        <dbReference type="ARBA" id="ARBA00022679"/>
    </source>
</evidence>
<comment type="caution">
    <text evidence="3">The sequence shown here is derived from an EMBL/GenBank/DDBJ whole genome shotgun (WGS) entry which is preliminary data.</text>
</comment>
<keyword evidence="4" id="KW-1185">Reference proteome</keyword>
<dbReference type="EMBL" id="RZNB01000002">
    <property type="protein sequence ID" value="RWZ51533.1"/>
    <property type="molecule type" value="Genomic_DNA"/>
</dbReference>
<keyword evidence="1" id="KW-0328">Glycosyltransferase</keyword>
<evidence type="ECO:0000313" key="3">
    <source>
        <dbReference type="EMBL" id="RWZ51533.1"/>
    </source>
</evidence>
<dbReference type="Pfam" id="PF01075">
    <property type="entry name" value="Glyco_transf_9"/>
    <property type="match status" value="1"/>
</dbReference>
<accession>A0A3S3ZAY4</accession>
<dbReference type="AlphaFoldDB" id="A0A3S3ZAY4"/>
<name>A0A3S3ZAY4_9MICO</name>
<dbReference type="GO" id="GO:0005829">
    <property type="term" value="C:cytosol"/>
    <property type="evidence" value="ECO:0007669"/>
    <property type="project" value="TreeGrafter"/>
</dbReference>
<gene>
    <name evidence="3" type="ORF">ELQ90_05325</name>
</gene>
<dbReference type="GO" id="GO:0009244">
    <property type="term" value="P:lipopolysaccharide core region biosynthetic process"/>
    <property type="evidence" value="ECO:0007669"/>
    <property type="project" value="TreeGrafter"/>
</dbReference>
<dbReference type="PANTHER" id="PTHR30160">
    <property type="entry name" value="TETRAACYLDISACCHARIDE 4'-KINASE-RELATED"/>
    <property type="match status" value="1"/>
</dbReference>
<dbReference type="RefSeq" id="WP_128494249.1">
    <property type="nucleotide sequence ID" value="NZ_RZNB01000002.1"/>
</dbReference>
<evidence type="ECO:0000256" key="1">
    <source>
        <dbReference type="ARBA" id="ARBA00022676"/>
    </source>
</evidence>
<keyword evidence="2 3" id="KW-0808">Transferase</keyword>
<reference evidence="3 4" key="1">
    <citation type="submission" date="2018-12" db="EMBL/GenBank/DDBJ databases">
        <authorList>
            <person name="Li F."/>
        </authorList>
    </citation>
    <scope>NUCLEOTIDE SEQUENCE [LARGE SCALE GENOMIC DNA]</scope>
    <source>
        <strain evidence="3 4">11W25H-1</strain>
    </source>
</reference>
<evidence type="ECO:0000313" key="4">
    <source>
        <dbReference type="Proteomes" id="UP000288547"/>
    </source>
</evidence>
<dbReference type="SUPFAM" id="SSF53756">
    <property type="entry name" value="UDP-Glycosyltransferase/glycogen phosphorylase"/>
    <property type="match status" value="1"/>
</dbReference>